<sequence>MADTFQFDLVSPERLLVSKEITEVVIPGAEGDLTAMAQHAPMLTTLRPGIVRLSGSDGSDEYAVTGGFAEIGPSGVSLLAERSMHVSEVTQDILEDFMTEAEENYRKAREAEEHGAADDIAKLLADMVAMGSHIGLSPRQPNL</sequence>
<dbReference type="OrthoDB" id="9799969at2"/>
<dbReference type="RefSeq" id="WP_092689020.1">
    <property type="nucleotide sequence ID" value="NZ_CBDDGO010000004.1"/>
</dbReference>
<evidence type="ECO:0000256" key="9">
    <source>
        <dbReference type="ARBA" id="ARBA00023310"/>
    </source>
</evidence>
<evidence type="ECO:0000313" key="13">
    <source>
        <dbReference type="EMBL" id="SER72502.1"/>
    </source>
</evidence>
<evidence type="ECO:0000256" key="6">
    <source>
        <dbReference type="ARBA" id="ARBA00023065"/>
    </source>
</evidence>
<dbReference type="GO" id="GO:0045259">
    <property type="term" value="C:proton-transporting ATP synthase complex"/>
    <property type="evidence" value="ECO:0007669"/>
    <property type="project" value="UniProtKB-KW"/>
</dbReference>
<evidence type="ECO:0000256" key="8">
    <source>
        <dbReference type="ARBA" id="ARBA00023196"/>
    </source>
</evidence>
<keyword evidence="6 10" id="KW-0406">Ion transport</keyword>
<evidence type="ECO:0000256" key="4">
    <source>
        <dbReference type="ARBA" id="ARBA00022448"/>
    </source>
</evidence>
<evidence type="ECO:0000256" key="10">
    <source>
        <dbReference type="HAMAP-Rule" id="MF_00530"/>
    </source>
</evidence>
<dbReference type="InterPro" id="IPR020546">
    <property type="entry name" value="ATP_synth_F1_dsu/esu_N"/>
</dbReference>
<evidence type="ECO:0000256" key="1">
    <source>
        <dbReference type="ARBA" id="ARBA00003543"/>
    </source>
</evidence>
<accession>A0A1H9RIE7</accession>
<dbReference type="SUPFAM" id="SSF51344">
    <property type="entry name" value="Epsilon subunit of F1F0-ATP synthase N-terminal domain"/>
    <property type="match status" value="1"/>
</dbReference>
<comment type="subunit">
    <text evidence="10 11">F-type ATPases have 2 components, CF(1) - the catalytic core - and CF(0) - the membrane proton channel. CF(1) has five subunits: alpha(3), beta(3), gamma(1), delta(1), epsilon(1). CF(0) has three main subunits: a, b and c.</text>
</comment>
<keyword evidence="10" id="KW-1003">Cell membrane</keyword>
<evidence type="ECO:0000256" key="2">
    <source>
        <dbReference type="ARBA" id="ARBA00004184"/>
    </source>
</evidence>
<keyword evidence="14" id="KW-1185">Reference proteome</keyword>
<evidence type="ECO:0000256" key="3">
    <source>
        <dbReference type="ARBA" id="ARBA00005712"/>
    </source>
</evidence>
<keyword evidence="8 10" id="KW-0139">CF(1)</keyword>
<keyword evidence="4 10" id="KW-0813">Transport</keyword>
<dbReference type="Gene3D" id="2.60.15.10">
    <property type="entry name" value="F0F1 ATP synthase delta/epsilon subunit, N-terminal"/>
    <property type="match status" value="1"/>
</dbReference>
<organism evidence="13 14">
    <name type="scientific">Tranquillimonas rosea</name>
    <dbReference type="NCBI Taxonomy" id="641238"/>
    <lineage>
        <taxon>Bacteria</taxon>
        <taxon>Pseudomonadati</taxon>
        <taxon>Pseudomonadota</taxon>
        <taxon>Alphaproteobacteria</taxon>
        <taxon>Rhodobacterales</taxon>
        <taxon>Roseobacteraceae</taxon>
        <taxon>Tranquillimonas</taxon>
    </lineage>
</organism>
<comment type="similarity">
    <text evidence="3 10 11">Belongs to the ATPase epsilon chain family.</text>
</comment>
<keyword evidence="5 10" id="KW-0375">Hydrogen ion transport</keyword>
<evidence type="ECO:0000259" key="12">
    <source>
        <dbReference type="Pfam" id="PF02823"/>
    </source>
</evidence>
<dbReference type="NCBIfam" id="TIGR01216">
    <property type="entry name" value="ATP_synt_epsi"/>
    <property type="match status" value="1"/>
</dbReference>
<proteinExistence type="inferred from homology"/>
<dbReference type="STRING" id="641238.SAMN04490244_102296"/>
<evidence type="ECO:0000256" key="5">
    <source>
        <dbReference type="ARBA" id="ARBA00022781"/>
    </source>
</evidence>
<keyword evidence="9 10" id="KW-0066">ATP synthesis</keyword>
<dbReference type="GO" id="GO:0012505">
    <property type="term" value="C:endomembrane system"/>
    <property type="evidence" value="ECO:0007669"/>
    <property type="project" value="UniProtKB-SubCell"/>
</dbReference>
<gene>
    <name evidence="10" type="primary">atpC</name>
    <name evidence="13" type="ORF">SAMN04490244_102296</name>
</gene>
<evidence type="ECO:0000313" key="14">
    <source>
        <dbReference type="Proteomes" id="UP000198885"/>
    </source>
</evidence>
<comment type="subcellular location">
    <subcellularLocation>
        <location evidence="10">Cell membrane</location>
        <topology evidence="10">Peripheral membrane protein</topology>
    </subcellularLocation>
    <subcellularLocation>
        <location evidence="2">Endomembrane system</location>
        <topology evidence="2">Peripheral membrane protein</topology>
    </subcellularLocation>
</comment>
<dbReference type="AlphaFoldDB" id="A0A1H9RIE7"/>
<dbReference type="InterPro" id="IPR036771">
    <property type="entry name" value="ATPsynth_dsu/esu_N"/>
</dbReference>
<dbReference type="GO" id="GO:0005524">
    <property type="term" value="F:ATP binding"/>
    <property type="evidence" value="ECO:0007669"/>
    <property type="project" value="UniProtKB-UniRule"/>
</dbReference>
<dbReference type="NCBIfam" id="NF009978">
    <property type="entry name" value="PRK13443.1"/>
    <property type="match status" value="1"/>
</dbReference>
<dbReference type="HAMAP" id="MF_00530">
    <property type="entry name" value="ATP_synth_epsil_bac"/>
    <property type="match status" value="1"/>
</dbReference>
<feature type="domain" description="ATP synthase F1 complex delta/epsilon subunit N-terminal" evidence="12">
    <location>
        <begin position="5"/>
        <end position="82"/>
    </location>
</feature>
<dbReference type="GO" id="GO:0046933">
    <property type="term" value="F:proton-transporting ATP synthase activity, rotational mechanism"/>
    <property type="evidence" value="ECO:0007669"/>
    <property type="project" value="UniProtKB-UniRule"/>
</dbReference>
<dbReference type="CDD" id="cd12152">
    <property type="entry name" value="F1-ATPase_delta"/>
    <property type="match status" value="1"/>
</dbReference>
<dbReference type="InterPro" id="IPR001469">
    <property type="entry name" value="ATP_synth_F1_dsu/esu"/>
</dbReference>
<dbReference type="Pfam" id="PF02823">
    <property type="entry name" value="ATP-synt_DE_N"/>
    <property type="match status" value="1"/>
</dbReference>
<evidence type="ECO:0000256" key="7">
    <source>
        <dbReference type="ARBA" id="ARBA00023136"/>
    </source>
</evidence>
<dbReference type="EMBL" id="FOGU01000002">
    <property type="protein sequence ID" value="SER72502.1"/>
    <property type="molecule type" value="Genomic_DNA"/>
</dbReference>
<protein>
    <recommendedName>
        <fullName evidence="10">ATP synthase epsilon chain</fullName>
    </recommendedName>
    <alternativeName>
        <fullName evidence="10">ATP synthase F1 sector epsilon subunit</fullName>
    </alternativeName>
    <alternativeName>
        <fullName evidence="10">F-ATPase epsilon subunit</fullName>
    </alternativeName>
</protein>
<dbReference type="NCBIfam" id="NF001851">
    <property type="entry name" value="PRK00571.2-4"/>
    <property type="match status" value="1"/>
</dbReference>
<reference evidence="13 14" key="1">
    <citation type="submission" date="2016-10" db="EMBL/GenBank/DDBJ databases">
        <authorList>
            <person name="de Groot N.N."/>
        </authorList>
    </citation>
    <scope>NUCLEOTIDE SEQUENCE [LARGE SCALE GENOMIC DNA]</scope>
    <source>
        <strain evidence="13 14">DSM 23042</strain>
    </source>
</reference>
<evidence type="ECO:0000256" key="11">
    <source>
        <dbReference type="RuleBase" id="RU003656"/>
    </source>
</evidence>
<dbReference type="PANTHER" id="PTHR13822">
    <property type="entry name" value="ATP SYNTHASE DELTA/EPSILON CHAIN"/>
    <property type="match status" value="1"/>
</dbReference>
<dbReference type="PANTHER" id="PTHR13822:SF10">
    <property type="entry name" value="ATP SYNTHASE EPSILON CHAIN, CHLOROPLASTIC"/>
    <property type="match status" value="1"/>
</dbReference>
<dbReference type="Proteomes" id="UP000198885">
    <property type="component" value="Unassembled WGS sequence"/>
</dbReference>
<comment type="function">
    <text evidence="1 10">Produces ATP from ADP in the presence of a proton gradient across the membrane.</text>
</comment>
<keyword evidence="7 10" id="KW-0472">Membrane</keyword>
<dbReference type="GO" id="GO:0005886">
    <property type="term" value="C:plasma membrane"/>
    <property type="evidence" value="ECO:0007669"/>
    <property type="project" value="UniProtKB-SubCell"/>
</dbReference>
<name>A0A1H9RIE7_9RHOB</name>